<dbReference type="GO" id="GO:0016787">
    <property type="term" value="F:hydrolase activity"/>
    <property type="evidence" value="ECO:0007669"/>
    <property type="project" value="InterPro"/>
</dbReference>
<dbReference type="eggNOG" id="COG4186">
    <property type="taxonomic scope" value="Bacteria"/>
</dbReference>
<evidence type="ECO:0000313" key="3">
    <source>
        <dbReference type="Proteomes" id="UP000182584"/>
    </source>
</evidence>
<dbReference type="Proteomes" id="UP000182584">
    <property type="component" value="Unassembled WGS sequence"/>
</dbReference>
<dbReference type="SUPFAM" id="SSF56300">
    <property type="entry name" value="Metallo-dependent phosphatases"/>
    <property type="match status" value="1"/>
</dbReference>
<dbReference type="EMBL" id="FOGJ01000005">
    <property type="protein sequence ID" value="SER42112.1"/>
    <property type="molecule type" value="Genomic_DNA"/>
</dbReference>
<dbReference type="RefSeq" id="WP_074754884.1">
    <property type="nucleotide sequence ID" value="NZ_FOGJ01000005.1"/>
</dbReference>
<dbReference type="Gene3D" id="3.60.21.10">
    <property type="match status" value="1"/>
</dbReference>
<dbReference type="InterPro" id="IPR029052">
    <property type="entry name" value="Metallo-depent_PP-like"/>
</dbReference>
<reference evidence="2 3" key="1">
    <citation type="submission" date="2016-10" db="EMBL/GenBank/DDBJ databases">
        <authorList>
            <person name="de Groot N.N."/>
        </authorList>
    </citation>
    <scope>NUCLEOTIDE SEQUENCE [LARGE SCALE GENOMIC DNA]</scope>
    <source>
        <strain evidence="2 3">AR40</strain>
    </source>
</reference>
<dbReference type="InterPro" id="IPR004843">
    <property type="entry name" value="Calcineurin-like_PHP"/>
</dbReference>
<dbReference type="Pfam" id="PF00149">
    <property type="entry name" value="Metallophos"/>
    <property type="match status" value="1"/>
</dbReference>
<evidence type="ECO:0000313" key="2">
    <source>
        <dbReference type="EMBL" id="SER42112.1"/>
    </source>
</evidence>
<organism evidence="2 3">
    <name type="scientific">Butyrivibrio fibrisolvens</name>
    <dbReference type="NCBI Taxonomy" id="831"/>
    <lineage>
        <taxon>Bacteria</taxon>
        <taxon>Bacillati</taxon>
        <taxon>Bacillota</taxon>
        <taxon>Clostridia</taxon>
        <taxon>Lachnospirales</taxon>
        <taxon>Lachnospiraceae</taxon>
        <taxon>Butyrivibrio</taxon>
    </lineage>
</organism>
<sequence length="211" mass="25207">MRRYIADLHFDDDIVNKLMDKRGFETVDEMNEYMISQWNSVVQKRDEVVILGDFIMSKDVKRAKEIILRLHGKKFMVLGNHDHVLRKTAFDRTLFQKMSDYMELHDNNRRVVCSHYPIMCYNRQYDLVNGKAHSYMLHGHIHATSDQDFVDRYVLENRKRTRVVRPKGGDEMTIPIPCEIINCFCMYSDYKPLPLDEWIKINEKRLSEVDL</sequence>
<name>A0A1H9P1P1_BUTFI</name>
<accession>A0A1H9P1P1</accession>
<protein>
    <submittedName>
        <fullName evidence="2">Calcineurin-like phosphoesterase superfamily protein</fullName>
    </submittedName>
</protein>
<gene>
    <name evidence="2" type="ORF">SAMN04487884_105108</name>
</gene>
<dbReference type="OrthoDB" id="5380073at2"/>
<evidence type="ECO:0000259" key="1">
    <source>
        <dbReference type="Pfam" id="PF00149"/>
    </source>
</evidence>
<dbReference type="AlphaFoldDB" id="A0A1H9P1P1"/>
<proteinExistence type="predicted"/>
<feature type="domain" description="Calcineurin-like phosphoesterase" evidence="1">
    <location>
        <begin position="5"/>
        <end position="153"/>
    </location>
</feature>